<organism evidence="5 6">
    <name type="scientific">Actinomadura verrucosospora</name>
    <dbReference type="NCBI Taxonomy" id="46165"/>
    <lineage>
        <taxon>Bacteria</taxon>
        <taxon>Bacillati</taxon>
        <taxon>Actinomycetota</taxon>
        <taxon>Actinomycetes</taxon>
        <taxon>Streptosporangiales</taxon>
        <taxon>Thermomonosporaceae</taxon>
        <taxon>Actinomadura</taxon>
    </lineage>
</organism>
<feature type="region of interest" description="Disordered" evidence="3">
    <location>
        <begin position="366"/>
        <end position="392"/>
    </location>
</feature>
<evidence type="ECO:0000256" key="3">
    <source>
        <dbReference type="SAM" id="MobiDB-lite"/>
    </source>
</evidence>
<proteinExistence type="inferred from homology"/>
<dbReference type="RefSeq" id="WP_173094633.1">
    <property type="nucleotide sequence ID" value="NZ_CP053892.1"/>
</dbReference>
<evidence type="ECO:0000259" key="4">
    <source>
        <dbReference type="PROSITE" id="PS50943"/>
    </source>
</evidence>
<dbReference type="Pfam" id="PF13560">
    <property type="entry name" value="HTH_31"/>
    <property type="match status" value="1"/>
</dbReference>
<gene>
    <name evidence="5" type="ORF">ACTIVE_1819</name>
</gene>
<dbReference type="InterPro" id="IPR001387">
    <property type="entry name" value="Cro/C1-type_HTH"/>
</dbReference>
<protein>
    <submittedName>
        <fullName evidence="5">Transcriptional regulator</fullName>
    </submittedName>
</protein>
<dbReference type="PROSITE" id="PS50943">
    <property type="entry name" value="HTH_CROC1"/>
    <property type="match status" value="1"/>
</dbReference>
<evidence type="ECO:0000256" key="1">
    <source>
        <dbReference type="ARBA" id="ARBA00007227"/>
    </source>
</evidence>
<comment type="similarity">
    <text evidence="1">Belongs to the short-chain fatty acyl-CoA assimilation regulator (ScfR) family.</text>
</comment>
<dbReference type="SUPFAM" id="SSF47413">
    <property type="entry name" value="lambda repressor-like DNA-binding domains"/>
    <property type="match status" value="1"/>
</dbReference>
<dbReference type="SMART" id="SM00530">
    <property type="entry name" value="HTH_XRE"/>
    <property type="match status" value="1"/>
</dbReference>
<dbReference type="Pfam" id="PF06114">
    <property type="entry name" value="Peptidase_M78"/>
    <property type="match status" value="1"/>
</dbReference>
<dbReference type="Gene3D" id="1.10.260.40">
    <property type="entry name" value="lambda repressor-like DNA-binding domains"/>
    <property type="match status" value="1"/>
</dbReference>
<evidence type="ECO:0000313" key="5">
    <source>
        <dbReference type="EMBL" id="QKG20182.1"/>
    </source>
</evidence>
<dbReference type="CDD" id="cd00093">
    <property type="entry name" value="HTH_XRE"/>
    <property type="match status" value="1"/>
</dbReference>
<accession>A0A7D3ZK14</accession>
<dbReference type="AlphaFoldDB" id="A0A7D3ZK14"/>
<sequence length="392" mass="44316">MTSTDTTLPARLRAARQSAGVTQQQAATALGVSRPLLVSMEKGTREVRPDELVTLASLYKRQVSELVRPQPPVEAIGAQFRIALTGKAADENLQEVINELERLADDFLDLARRSQVELPRRYPATSPLPSGDLAMTAEDLALEERRRLGLGDGPVQQLREFLEDEVGLRIFMPKMPSRIAGAIVFAEPLGACVAVNAHHPIQRRRWTLAHEYAHFLTRRERSEITLIENRSNAEERFADLFAANFLMPRSGLRRRFLELTRERPNGSATVADLFHLARAFRVSLQAMTHRLEDLDLIKRGTYDKLETRLKPAEAEQILGLRPDRETAELLPLRYRYLAVELFTNAEITERQLAAYLRTDRVRARDTARDLTTSNDVTGGGMPEPVQWNEAEH</sequence>
<dbReference type="InterPro" id="IPR052345">
    <property type="entry name" value="Rad_response_metalloprotease"/>
</dbReference>
<dbReference type="GO" id="GO:0003677">
    <property type="term" value="F:DNA binding"/>
    <property type="evidence" value="ECO:0007669"/>
    <property type="project" value="InterPro"/>
</dbReference>
<name>A0A7D3ZK14_ACTVE</name>
<keyword evidence="2" id="KW-0175">Coiled coil</keyword>
<feature type="coiled-coil region" evidence="2">
    <location>
        <begin position="86"/>
        <end position="113"/>
    </location>
</feature>
<reference evidence="5 6" key="1">
    <citation type="submission" date="2020-05" db="EMBL/GenBank/DDBJ databases">
        <title>Actinomadura verrucosospora NRRL-B18236 (PFL_A860) Genome sequencing and assembly.</title>
        <authorList>
            <person name="Samborskyy M."/>
        </authorList>
    </citation>
    <scope>NUCLEOTIDE SEQUENCE [LARGE SCALE GENOMIC DNA]</scope>
    <source>
        <strain evidence="5 6">NRRL:B18236</strain>
    </source>
</reference>
<dbReference type="Proteomes" id="UP000501240">
    <property type="component" value="Chromosome"/>
</dbReference>
<keyword evidence="6" id="KW-1185">Reference proteome</keyword>
<dbReference type="PANTHER" id="PTHR43236">
    <property type="entry name" value="ANTITOXIN HIGA1"/>
    <property type="match status" value="1"/>
</dbReference>
<dbReference type="InterPro" id="IPR010359">
    <property type="entry name" value="IrrE_HExxH"/>
</dbReference>
<dbReference type="InterPro" id="IPR010982">
    <property type="entry name" value="Lambda_DNA-bd_dom_sf"/>
</dbReference>
<dbReference type="Gene3D" id="1.10.10.2910">
    <property type="match status" value="1"/>
</dbReference>
<feature type="domain" description="HTH cro/C1-type" evidence="4">
    <location>
        <begin position="12"/>
        <end position="66"/>
    </location>
</feature>
<dbReference type="EMBL" id="CP053892">
    <property type="protein sequence ID" value="QKG20182.1"/>
    <property type="molecule type" value="Genomic_DNA"/>
</dbReference>
<dbReference type="PANTHER" id="PTHR43236:SF1">
    <property type="entry name" value="BLL7220 PROTEIN"/>
    <property type="match status" value="1"/>
</dbReference>
<evidence type="ECO:0000256" key="2">
    <source>
        <dbReference type="SAM" id="Coils"/>
    </source>
</evidence>
<evidence type="ECO:0000313" key="6">
    <source>
        <dbReference type="Proteomes" id="UP000501240"/>
    </source>
</evidence>